<dbReference type="PANTHER" id="PTHR46797">
    <property type="entry name" value="HTH-TYPE TRANSCRIPTIONAL REGULATOR"/>
    <property type="match status" value="1"/>
</dbReference>
<comment type="caution">
    <text evidence="4">The sequence shown here is derived from an EMBL/GenBank/DDBJ whole genome shotgun (WGS) entry which is preliminary data.</text>
</comment>
<keyword evidence="1" id="KW-0238">DNA-binding</keyword>
<dbReference type="Pfam" id="PF01381">
    <property type="entry name" value="HTH_3"/>
    <property type="match status" value="1"/>
</dbReference>
<evidence type="ECO:0000259" key="3">
    <source>
        <dbReference type="PROSITE" id="PS51500"/>
    </source>
</evidence>
<proteinExistence type="predicted"/>
<name>A0ABV6KF71_9BACI</name>
<keyword evidence="5" id="KW-1185">Reference proteome</keyword>
<feature type="domain" description="HTH cro/C1-type" evidence="2">
    <location>
        <begin position="6"/>
        <end position="61"/>
    </location>
</feature>
<dbReference type="InterPro" id="IPR010981">
    <property type="entry name" value="SinR/SinI_dimer_dom"/>
</dbReference>
<evidence type="ECO:0000256" key="1">
    <source>
        <dbReference type="ARBA" id="ARBA00023125"/>
    </source>
</evidence>
<dbReference type="SMART" id="SM00530">
    <property type="entry name" value="HTH_XRE"/>
    <property type="match status" value="1"/>
</dbReference>
<dbReference type="SUPFAM" id="SSF47413">
    <property type="entry name" value="lambda repressor-like DNA-binding domains"/>
    <property type="match status" value="1"/>
</dbReference>
<protein>
    <submittedName>
        <fullName evidence="4">Helix-turn-helix domain-containing protein</fullName>
    </submittedName>
</protein>
<accession>A0ABV6KF71</accession>
<evidence type="ECO:0000313" key="4">
    <source>
        <dbReference type="EMBL" id="MFC0471602.1"/>
    </source>
</evidence>
<dbReference type="InterPro" id="IPR010982">
    <property type="entry name" value="Lambda_DNA-bd_dom_sf"/>
</dbReference>
<dbReference type="RefSeq" id="WP_390183898.1">
    <property type="nucleotide sequence ID" value="NZ_JAXBLX010000019.1"/>
</dbReference>
<dbReference type="SUPFAM" id="SSF47406">
    <property type="entry name" value="SinR repressor dimerisation domain-like"/>
    <property type="match status" value="1"/>
</dbReference>
<dbReference type="InterPro" id="IPR001387">
    <property type="entry name" value="Cro/C1-type_HTH"/>
</dbReference>
<evidence type="ECO:0000313" key="5">
    <source>
        <dbReference type="Proteomes" id="UP001589838"/>
    </source>
</evidence>
<dbReference type="PANTHER" id="PTHR46797:SF13">
    <property type="entry name" value="HTH-TYPE TRANSCRIPTIONAL REGULATOR SINR"/>
    <property type="match status" value="1"/>
</dbReference>
<dbReference type="EMBL" id="JBHLUX010000036">
    <property type="protein sequence ID" value="MFC0471602.1"/>
    <property type="molecule type" value="Genomic_DNA"/>
</dbReference>
<dbReference type="PROSITE" id="PS50943">
    <property type="entry name" value="HTH_CROC1"/>
    <property type="match status" value="1"/>
</dbReference>
<dbReference type="Proteomes" id="UP001589838">
    <property type="component" value="Unassembled WGS sequence"/>
</dbReference>
<gene>
    <name evidence="4" type="ORF">ACFFHM_14155</name>
</gene>
<dbReference type="Gene3D" id="1.10.260.40">
    <property type="entry name" value="lambda repressor-like DNA-binding domains"/>
    <property type="match status" value="1"/>
</dbReference>
<dbReference type="InterPro" id="IPR050807">
    <property type="entry name" value="TransReg_Diox_bact_type"/>
</dbReference>
<feature type="domain" description="Sin" evidence="3">
    <location>
        <begin position="61"/>
        <end position="99"/>
    </location>
</feature>
<reference evidence="4 5" key="1">
    <citation type="submission" date="2024-09" db="EMBL/GenBank/DDBJ databases">
        <authorList>
            <person name="Sun Q."/>
            <person name="Mori K."/>
        </authorList>
    </citation>
    <scope>NUCLEOTIDE SEQUENCE [LARGE SCALE GENOMIC DNA]</scope>
    <source>
        <strain evidence="4 5">NCAIM B.02610</strain>
    </source>
</reference>
<dbReference type="CDD" id="cd00093">
    <property type="entry name" value="HTH_XRE"/>
    <property type="match status" value="1"/>
</dbReference>
<dbReference type="InterPro" id="IPR036281">
    <property type="entry name" value="SinR/SinI_dimer_dom_sf"/>
</dbReference>
<dbReference type="PROSITE" id="PS51500">
    <property type="entry name" value="SIN"/>
    <property type="match status" value="1"/>
</dbReference>
<evidence type="ECO:0000259" key="2">
    <source>
        <dbReference type="PROSITE" id="PS50943"/>
    </source>
</evidence>
<organism evidence="4 5">
    <name type="scientific">Halalkalibacter kiskunsagensis</name>
    <dbReference type="NCBI Taxonomy" id="1548599"/>
    <lineage>
        <taxon>Bacteria</taxon>
        <taxon>Bacillati</taxon>
        <taxon>Bacillota</taxon>
        <taxon>Bacilli</taxon>
        <taxon>Bacillales</taxon>
        <taxon>Bacillaceae</taxon>
        <taxon>Halalkalibacter</taxon>
    </lineage>
</organism>
<sequence>MLGEIVKKYRIKRGLSLSKLAELAGVDKSYLSSIERKKDLNPPMQFLEKVSPVLEVSIDTLLSECSFQTYDPFWNEVVTEALEIGLTTEEYIHFLEYTKRQSAETRVRQLPIYQHLKTFLESQKLGSEARIS</sequence>